<evidence type="ECO:0000313" key="1">
    <source>
        <dbReference type="EMBL" id="MFC4503614.1"/>
    </source>
</evidence>
<accession>A0ABV9AV14</accession>
<proteinExistence type="predicted"/>
<protein>
    <submittedName>
        <fullName evidence="1">Nuclear transport factor 2 family protein</fullName>
    </submittedName>
</protein>
<dbReference type="InterPro" id="IPR032710">
    <property type="entry name" value="NTF2-like_dom_sf"/>
</dbReference>
<dbReference type="SUPFAM" id="SSF54427">
    <property type="entry name" value="NTF2-like"/>
    <property type="match status" value="1"/>
</dbReference>
<organism evidence="1 2">
    <name type="scientific">Streptomyces vulcanius</name>
    <dbReference type="NCBI Taxonomy" id="1441876"/>
    <lineage>
        <taxon>Bacteria</taxon>
        <taxon>Bacillati</taxon>
        <taxon>Actinomycetota</taxon>
        <taxon>Actinomycetes</taxon>
        <taxon>Kitasatosporales</taxon>
        <taxon>Streptomycetaceae</taxon>
        <taxon>Streptomyces</taxon>
    </lineage>
</organism>
<dbReference type="Gene3D" id="3.10.450.50">
    <property type="match status" value="1"/>
</dbReference>
<keyword evidence="2" id="KW-1185">Reference proteome</keyword>
<gene>
    <name evidence="1" type="ORF">ACFPIH_29560</name>
</gene>
<evidence type="ECO:0000313" key="2">
    <source>
        <dbReference type="Proteomes" id="UP001595839"/>
    </source>
</evidence>
<comment type="caution">
    <text evidence="1">The sequence shown here is derived from an EMBL/GenBank/DDBJ whole genome shotgun (WGS) entry which is preliminary data.</text>
</comment>
<name>A0ABV9AV14_9ACTN</name>
<reference evidence="2" key="1">
    <citation type="journal article" date="2019" name="Int. J. Syst. Evol. Microbiol.">
        <title>The Global Catalogue of Microorganisms (GCM) 10K type strain sequencing project: providing services to taxonomists for standard genome sequencing and annotation.</title>
        <authorList>
            <consortium name="The Broad Institute Genomics Platform"/>
            <consortium name="The Broad Institute Genome Sequencing Center for Infectious Disease"/>
            <person name="Wu L."/>
            <person name="Ma J."/>
        </authorList>
    </citation>
    <scope>NUCLEOTIDE SEQUENCE [LARGE SCALE GENOMIC DNA]</scope>
    <source>
        <strain evidence="2">CGMCC 4.7177</strain>
    </source>
</reference>
<sequence>MSDPKVEAVHHFFSAYAANDVKGMSAVLAPGIEWSIPGHHPLSGTKHGLDEVDQLGKAGFQAEPIFLGSNDAYVVDIHRGWTTQGLGQVDTMWALVWHFDADGLVDQVLNLSGDQHQMDNYVWANFPLAPLPARLAV</sequence>
<dbReference type="EMBL" id="JBHSFK010000021">
    <property type="protein sequence ID" value="MFC4503614.1"/>
    <property type="molecule type" value="Genomic_DNA"/>
</dbReference>
<dbReference type="Proteomes" id="UP001595839">
    <property type="component" value="Unassembled WGS sequence"/>
</dbReference>
<dbReference type="RefSeq" id="WP_381178704.1">
    <property type="nucleotide sequence ID" value="NZ_JBHSFK010000021.1"/>
</dbReference>